<dbReference type="GO" id="GO:0030139">
    <property type="term" value="C:endocytic vesicle"/>
    <property type="evidence" value="ECO:0007669"/>
    <property type="project" value="TreeGrafter"/>
</dbReference>
<comment type="caution">
    <text evidence="3">The sequence shown here is derived from an EMBL/GenBank/DDBJ whole genome shotgun (WGS) entry which is preliminary data.</text>
</comment>
<accession>A0A8J2QBF4</accession>
<dbReference type="PROSITE" id="PS50010">
    <property type="entry name" value="DH_2"/>
    <property type="match status" value="1"/>
</dbReference>
<keyword evidence="4" id="KW-1185">Reference proteome</keyword>
<dbReference type="InterPro" id="IPR035899">
    <property type="entry name" value="DBL_dom_sf"/>
</dbReference>
<dbReference type="SUPFAM" id="SSF48065">
    <property type="entry name" value="DBL homology domain (DH-domain)"/>
    <property type="match status" value="1"/>
</dbReference>
<evidence type="ECO:0000313" key="4">
    <source>
        <dbReference type="Proteomes" id="UP000789524"/>
    </source>
</evidence>
<dbReference type="Gene3D" id="1.20.900.10">
    <property type="entry name" value="Dbl homology (DH) domain"/>
    <property type="match status" value="1"/>
</dbReference>
<name>A0A8J2QBF4_9NEOP</name>
<protein>
    <submittedName>
        <fullName evidence="3">(African queen) hypothetical protein</fullName>
    </submittedName>
</protein>
<dbReference type="SMART" id="SM00325">
    <property type="entry name" value="RhoGEF"/>
    <property type="match status" value="1"/>
</dbReference>
<gene>
    <name evidence="3" type="ORF">DCHRY22_LOCUS356</name>
</gene>
<dbReference type="AlphaFoldDB" id="A0A8J2QBF4"/>
<dbReference type="EMBL" id="CAKASE010000043">
    <property type="protein sequence ID" value="CAG9558139.1"/>
    <property type="molecule type" value="Genomic_DNA"/>
</dbReference>
<feature type="region of interest" description="Disordered" evidence="1">
    <location>
        <begin position="1"/>
        <end position="22"/>
    </location>
</feature>
<dbReference type="GO" id="GO:0043542">
    <property type="term" value="P:endothelial cell migration"/>
    <property type="evidence" value="ECO:0007669"/>
    <property type="project" value="TreeGrafter"/>
</dbReference>
<dbReference type="GO" id="GO:0005886">
    <property type="term" value="C:plasma membrane"/>
    <property type="evidence" value="ECO:0007669"/>
    <property type="project" value="TreeGrafter"/>
</dbReference>
<reference evidence="3" key="1">
    <citation type="submission" date="2021-09" db="EMBL/GenBank/DDBJ databases">
        <authorList>
            <person name="Martin H S."/>
        </authorList>
    </citation>
    <scope>NUCLEOTIDE SEQUENCE</scope>
</reference>
<organism evidence="3 4">
    <name type="scientific">Danaus chrysippus</name>
    <name type="common">African queen</name>
    <dbReference type="NCBI Taxonomy" id="151541"/>
    <lineage>
        <taxon>Eukaryota</taxon>
        <taxon>Metazoa</taxon>
        <taxon>Ecdysozoa</taxon>
        <taxon>Arthropoda</taxon>
        <taxon>Hexapoda</taxon>
        <taxon>Insecta</taxon>
        <taxon>Pterygota</taxon>
        <taxon>Neoptera</taxon>
        <taxon>Endopterygota</taxon>
        <taxon>Lepidoptera</taxon>
        <taxon>Glossata</taxon>
        <taxon>Ditrysia</taxon>
        <taxon>Papilionoidea</taxon>
        <taxon>Nymphalidae</taxon>
        <taxon>Danainae</taxon>
        <taxon>Danaini</taxon>
        <taxon>Danaina</taxon>
        <taxon>Danaus</taxon>
        <taxon>Anosia</taxon>
    </lineage>
</organism>
<dbReference type="OrthoDB" id="5585231at2759"/>
<sequence length="351" mass="40741">MKSLIRERSRSQSPAKPGVISPCGEAAHNELSNILADFNRDGVPVLQGFDIADIPEEAFAYLQWASKQQAIDEFYDWKLLTPEEGSRQAVIRELIFTEADYIKHLMAIVEVFMGAAHALQAKGKLLRIDTSMLFSNIPDVLNASLYLWNYTFVPMIKDALMNSSPFNIDLMREGFALFKDIMLPYEKYLIDQNKLLEYNRQNQKDSEYSIYLSWCHSRRECNRLQLNDFLVKPMQRLTKYGLLLNRIIHYTHNETEEKSLKIMEQTTSTVVTEINRSVRQNEEVEKVIALQKTLENLDCEIKDEEVEKLYNAYGKLNLSAPMLYCLPAHRRTLTHQADLRFRDSAKEARTI</sequence>
<feature type="domain" description="DH" evidence="2">
    <location>
        <begin position="86"/>
        <end position="277"/>
    </location>
</feature>
<feature type="compositionally biased region" description="Basic and acidic residues" evidence="1">
    <location>
        <begin position="1"/>
        <end position="10"/>
    </location>
</feature>
<dbReference type="Pfam" id="PF00621">
    <property type="entry name" value="RhoGEF"/>
    <property type="match status" value="1"/>
</dbReference>
<dbReference type="Proteomes" id="UP000789524">
    <property type="component" value="Unassembled WGS sequence"/>
</dbReference>
<dbReference type="PANTHER" id="PTHR13217:SF11">
    <property type="entry name" value="PLECKSTRIN HOMOLOGY DOMAIN-CONTAINING FAMILY G MEMBER 5"/>
    <property type="match status" value="1"/>
</dbReference>
<evidence type="ECO:0000259" key="2">
    <source>
        <dbReference type="PROSITE" id="PS50010"/>
    </source>
</evidence>
<proteinExistence type="predicted"/>
<evidence type="ECO:0000313" key="3">
    <source>
        <dbReference type="EMBL" id="CAG9558139.1"/>
    </source>
</evidence>
<dbReference type="GO" id="GO:0005085">
    <property type="term" value="F:guanyl-nucleotide exchange factor activity"/>
    <property type="evidence" value="ECO:0007669"/>
    <property type="project" value="InterPro"/>
</dbReference>
<dbReference type="InterPro" id="IPR040181">
    <property type="entry name" value="PKHG5/7"/>
</dbReference>
<evidence type="ECO:0000256" key="1">
    <source>
        <dbReference type="SAM" id="MobiDB-lite"/>
    </source>
</evidence>
<dbReference type="GO" id="GO:0007266">
    <property type="term" value="P:Rho protein signal transduction"/>
    <property type="evidence" value="ECO:0007669"/>
    <property type="project" value="TreeGrafter"/>
</dbReference>
<dbReference type="PANTHER" id="PTHR13217">
    <property type="entry name" value="PLECKSTRIN HOMOLOGY DOMAIN-CONTAINING FAMILY G MEMBER 7"/>
    <property type="match status" value="1"/>
</dbReference>
<dbReference type="GO" id="GO:0030424">
    <property type="term" value="C:axon"/>
    <property type="evidence" value="ECO:0007669"/>
    <property type="project" value="TreeGrafter"/>
</dbReference>
<dbReference type="InterPro" id="IPR000219">
    <property type="entry name" value="DH_dom"/>
</dbReference>